<comment type="caution">
    <text evidence="6">The sequence shown here is derived from an EMBL/GenBank/DDBJ whole genome shotgun (WGS) entry which is preliminary data.</text>
</comment>
<reference evidence="6" key="1">
    <citation type="submission" date="2016-10" db="EMBL/GenBank/DDBJ databases">
        <authorList>
            <person name="Benchimol M."/>
            <person name="Almeida L.G."/>
            <person name="Vasconcelos A.T."/>
            <person name="Perreira-Neves A."/>
            <person name="Rosa I.A."/>
            <person name="Tasca T."/>
            <person name="Bogo M.R."/>
            <person name="de Souza W."/>
        </authorList>
    </citation>
    <scope>NUCLEOTIDE SEQUENCE [LARGE SCALE GENOMIC DNA]</scope>
    <source>
        <strain evidence="6">K</strain>
    </source>
</reference>
<evidence type="ECO:0000313" key="7">
    <source>
        <dbReference type="Proteomes" id="UP000179807"/>
    </source>
</evidence>
<protein>
    <submittedName>
        <fullName evidence="6">Cysteine proteinase 3</fullName>
    </submittedName>
</protein>
<dbReference type="InterPro" id="IPR013128">
    <property type="entry name" value="Peptidase_C1A"/>
</dbReference>
<dbReference type="FunFam" id="3.90.70.10:FF:000039">
    <property type="entry name" value="Cysteine proteinase 2, putative"/>
    <property type="match status" value="1"/>
</dbReference>
<dbReference type="SMART" id="SM00848">
    <property type="entry name" value="Inhibitor_I29"/>
    <property type="match status" value="1"/>
</dbReference>
<dbReference type="PRINTS" id="PR00705">
    <property type="entry name" value="PAPAIN"/>
</dbReference>
<dbReference type="GO" id="GO:0008234">
    <property type="term" value="F:cysteine-type peptidase activity"/>
    <property type="evidence" value="ECO:0007669"/>
    <property type="project" value="InterPro"/>
</dbReference>
<feature type="domain" description="Peptidase C1A papain C-terminal" evidence="4">
    <location>
        <begin position="103"/>
        <end position="319"/>
    </location>
</feature>
<dbReference type="AlphaFoldDB" id="A0A1J4L1C9"/>
<dbReference type="Proteomes" id="UP000179807">
    <property type="component" value="Unassembled WGS sequence"/>
</dbReference>
<dbReference type="PANTHER" id="PTHR12411">
    <property type="entry name" value="CYSTEINE PROTEASE FAMILY C1-RELATED"/>
    <property type="match status" value="1"/>
</dbReference>
<accession>A0A1J4L1C9</accession>
<dbReference type="CDD" id="cd02248">
    <property type="entry name" value="Peptidase_C1A"/>
    <property type="match status" value="1"/>
</dbReference>
<dbReference type="EMBL" id="MLAK01000014">
    <property type="protein sequence ID" value="OHT17321.1"/>
    <property type="molecule type" value="Genomic_DNA"/>
</dbReference>
<comment type="similarity">
    <text evidence="1">Belongs to the peptidase C1 family.</text>
</comment>
<name>A0A1J4L1C9_9EUKA</name>
<sequence>MFSLFLSFAASRLVLGHEEKSFLGWMRANGQYFTGNEYQIRLGIYVSNSRYIAEFNKKDTTFKLGHNKYSCLTPAEYKSLLGNRQEIKPDQKLAKNVVKNLKAPESFDWREKGVVNPIKDQAQCGSCWAFSATCTCESVYAIKTGQLLSFSEQNIVDCVSGCYGCSGGLPSTAIDYVVSRQGGLFNSEEDYPYTALDGTCVFDSSKGIGKVSSYTSVFFHSEIDLLNKVYENGVVSVAIDASLESFHLYDGGIYQDSSCSSWFLDHAVACVGYGSENGTDYWIVRNSWGTTWGEQGYIRMLRGSFTNMCGIASQAIVAVY</sequence>
<keyword evidence="7" id="KW-1185">Reference proteome</keyword>
<dbReference type="PROSITE" id="PS00139">
    <property type="entry name" value="THIOL_PROTEASE_CYS"/>
    <property type="match status" value="1"/>
</dbReference>
<dbReference type="RefSeq" id="XP_068370457.1">
    <property type="nucleotide sequence ID" value="XM_068496660.1"/>
</dbReference>
<dbReference type="InterPro" id="IPR000668">
    <property type="entry name" value="Peptidase_C1A_C"/>
</dbReference>
<evidence type="ECO:0000256" key="1">
    <source>
        <dbReference type="ARBA" id="ARBA00008455"/>
    </source>
</evidence>
<feature type="signal peptide" evidence="3">
    <location>
        <begin position="1"/>
        <end position="16"/>
    </location>
</feature>
<dbReference type="SUPFAM" id="SSF54001">
    <property type="entry name" value="Cysteine proteinases"/>
    <property type="match status" value="1"/>
</dbReference>
<dbReference type="SMART" id="SM00645">
    <property type="entry name" value="Pept_C1"/>
    <property type="match status" value="1"/>
</dbReference>
<dbReference type="VEuPathDB" id="TrichDB:TRFO_12477"/>
<evidence type="ECO:0000313" key="6">
    <source>
        <dbReference type="EMBL" id="OHT17321.1"/>
    </source>
</evidence>
<evidence type="ECO:0000259" key="4">
    <source>
        <dbReference type="SMART" id="SM00645"/>
    </source>
</evidence>
<dbReference type="PROSITE" id="PS00640">
    <property type="entry name" value="THIOL_PROTEASE_ASN"/>
    <property type="match status" value="1"/>
</dbReference>
<evidence type="ECO:0000256" key="2">
    <source>
        <dbReference type="ARBA" id="ARBA00023157"/>
    </source>
</evidence>
<dbReference type="InterPro" id="IPR000169">
    <property type="entry name" value="Pept_cys_AS"/>
</dbReference>
<dbReference type="InterPro" id="IPR039417">
    <property type="entry name" value="Peptidase_C1A_papain-like"/>
</dbReference>
<feature type="chain" id="PRO_5018687628" evidence="3">
    <location>
        <begin position="17"/>
        <end position="320"/>
    </location>
</feature>
<dbReference type="Pfam" id="PF08246">
    <property type="entry name" value="Inhibitor_I29"/>
    <property type="match status" value="1"/>
</dbReference>
<dbReference type="InterPro" id="IPR038765">
    <property type="entry name" value="Papain-like_cys_pep_sf"/>
</dbReference>
<organism evidence="6 7">
    <name type="scientific">Tritrichomonas foetus</name>
    <dbReference type="NCBI Taxonomy" id="1144522"/>
    <lineage>
        <taxon>Eukaryota</taxon>
        <taxon>Metamonada</taxon>
        <taxon>Parabasalia</taxon>
        <taxon>Tritrichomonadida</taxon>
        <taxon>Tritrichomonadidae</taxon>
        <taxon>Tritrichomonas</taxon>
    </lineage>
</organism>
<gene>
    <name evidence="6" type="primary">cprC</name>
    <name evidence="6" type="ORF">TRFO_12477</name>
</gene>
<feature type="domain" description="Cathepsin propeptide inhibitor" evidence="5">
    <location>
        <begin position="22"/>
        <end position="77"/>
    </location>
</feature>
<evidence type="ECO:0000259" key="5">
    <source>
        <dbReference type="SMART" id="SM00848"/>
    </source>
</evidence>
<keyword evidence="3" id="KW-0732">Signal</keyword>
<dbReference type="InterPro" id="IPR025661">
    <property type="entry name" value="Pept_asp_AS"/>
</dbReference>
<keyword evidence="2" id="KW-1015">Disulfide bond</keyword>
<dbReference type="GeneID" id="94831364"/>
<proteinExistence type="inferred from homology"/>
<dbReference type="OrthoDB" id="10253408at2759"/>
<dbReference type="Gene3D" id="3.90.70.10">
    <property type="entry name" value="Cysteine proteinases"/>
    <property type="match status" value="1"/>
</dbReference>
<dbReference type="GO" id="GO:0006508">
    <property type="term" value="P:proteolysis"/>
    <property type="evidence" value="ECO:0007669"/>
    <property type="project" value="InterPro"/>
</dbReference>
<evidence type="ECO:0000256" key="3">
    <source>
        <dbReference type="SAM" id="SignalP"/>
    </source>
</evidence>
<dbReference type="Pfam" id="PF00112">
    <property type="entry name" value="Peptidase_C1"/>
    <property type="match status" value="1"/>
</dbReference>
<dbReference type="InterPro" id="IPR013201">
    <property type="entry name" value="Prot_inhib_I29"/>
</dbReference>